<sequence>MGDGEKAQKPPHVLVLPYPYQGHINPMLQFSKRLAFKGIKPTLVTTVYLSKSMHTRPVSPAHHSPPIQIRTISDGYDKGGSGEAESTPAYLASLRANGSRTLAQLIRTLSEGGDPVTAVIYDGFFPWALDVAKQFGLAGVLFFTQSCAVNSVYYHVQRGLIQLPLLGPGPKRVSVPGVPDLEPWEAPSFVHKYGSNPFWFEVVLEQFSNIDQADWVLCNIFHEMEKEVVDWMSRKWRVRTIGPTVPSYYLDKRLEDDQDYTLHMFKPNTALCKTWLDSTPKGSVIYVSFGSASDPPQEQFEEMARGLIATQHKFLWVVRESHRSCLPQGFVDEITHSKQGLVVGWASQLEVLAHEASGCFVTHCGFNSVLEVLSLGVPIVGVPLWTDQGTNAKYLEDVWGVGVRARADEEGIVRREEVVKCVREVMEGEKREETMKNVNKWKKLAKDAIDEGGSSDRNIDEFEGKKAQEAHVVVVPYPAQGHINPMLQFAKRLASRGVKSSLATTVFISESIPAQFGPLIRVRAISDGYDEGGFGQAESTPAYLASLRVHGSRTLAQLVKTLGEEGDPITAVMYDGFLPWALDVAKQFGLVGVLFFTQSCAVNCIYYHIQRGLIQIPLSGPRPKTISVPGVPELQPWEAPSFIHKYGSYPFWFDTILDQFSNIDQADWVLCNVFYEMEKEVVHWMAKLWRVRTIGPTVPSYYLDKRLEDDRDYSLQLFKPNMALCQDWLSIKPAGSVIYVSFGSMADLSEEQYEELASGLKGTNHNFLWVVRESEQPKLPKGFIDEACGSGLVVSWASQLEVLAHESTGCFVSHCGFNSALEALCLGVPMVAMPQWTDQMTNAKLVEDVWGVGIRARVDKEEVVRREEVVRCVREVMEGKKGEEIRENVSKWKKLAKEAIDEGGSSDKNIQEFLASLMK</sequence>
<evidence type="ECO:0000313" key="5">
    <source>
        <dbReference type="EMBL" id="KAJ8449025.1"/>
    </source>
</evidence>
<dbReference type="Pfam" id="PF26168">
    <property type="entry name" value="Glyco_transf_N"/>
    <property type="match status" value="1"/>
</dbReference>
<dbReference type="CDD" id="cd03784">
    <property type="entry name" value="GT1_Gtf-like"/>
    <property type="match status" value="2"/>
</dbReference>
<proteinExistence type="inferred from homology"/>
<evidence type="ECO:0000256" key="2">
    <source>
        <dbReference type="ARBA" id="ARBA00022676"/>
    </source>
</evidence>
<organism evidence="5 6">
    <name type="scientific">Carnegiea gigantea</name>
    <dbReference type="NCBI Taxonomy" id="171969"/>
    <lineage>
        <taxon>Eukaryota</taxon>
        <taxon>Viridiplantae</taxon>
        <taxon>Streptophyta</taxon>
        <taxon>Embryophyta</taxon>
        <taxon>Tracheophyta</taxon>
        <taxon>Spermatophyta</taxon>
        <taxon>Magnoliopsida</taxon>
        <taxon>eudicotyledons</taxon>
        <taxon>Gunneridae</taxon>
        <taxon>Pentapetalae</taxon>
        <taxon>Caryophyllales</taxon>
        <taxon>Cactineae</taxon>
        <taxon>Cactaceae</taxon>
        <taxon>Cactoideae</taxon>
        <taxon>Echinocereeae</taxon>
        <taxon>Carnegiea</taxon>
    </lineage>
</organism>
<dbReference type="SUPFAM" id="SSF53756">
    <property type="entry name" value="UDP-Glycosyltransferase/glycogen phosphorylase"/>
    <property type="match status" value="2"/>
</dbReference>
<dbReference type="InterPro" id="IPR035595">
    <property type="entry name" value="UDP_glycos_trans_CS"/>
</dbReference>
<dbReference type="PROSITE" id="PS00375">
    <property type="entry name" value="UDPGT"/>
    <property type="match status" value="1"/>
</dbReference>
<keyword evidence="6" id="KW-1185">Reference proteome</keyword>
<dbReference type="PANTHER" id="PTHR11926">
    <property type="entry name" value="GLUCOSYL/GLUCURONOSYL TRANSFERASES"/>
    <property type="match status" value="1"/>
</dbReference>
<dbReference type="OrthoDB" id="5835829at2759"/>
<dbReference type="GO" id="GO:0080043">
    <property type="term" value="F:quercetin 3-O-glucosyltransferase activity"/>
    <property type="evidence" value="ECO:0007669"/>
    <property type="project" value="TreeGrafter"/>
</dbReference>
<dbReference type="GO" id="GO:0080044">
    <property type="term" value="F:quercetin 7-O-glucosyltransferase activity"/>
    <property type="evidence" value="ECO:0007669"/>
    <property type="project" value="TreeGrafter"/>
</dbReference>
<dbReference type="FunFam" id="3.40.50.2000:FF:000019">
    <property type="entry name" value="Glycosyltransferase"/>
    <property type="match status" value="2"/>
</dbReference>
<feature type="domain" description="Glycosyltransferase N-terminal" evidence="4">
    <location>
        <begin position="471"/>
        <end position="503"/>
    </location>
</feature>
<keyword evidence="2" id="KW-0328">Glycosyltransferase</keyword>
<dbReference type="EMBL" id="JAKOGI010000025">
    <property type="protein sequence ID" value="KAJ8449025.1"/>
    <property type="molecule type" value="Genomic_DNA"/>
</dbReference>
<dbReference type="Proteomes" id="UP001153076">
    <property type="component" value="Unassembled WGS sequence"/>
</dbReference>
<evidence type="ECO:0000313" key="6">
    <source>
        <dbReference type="Proteomes" id="UP001153076"/>
    </source>
</evidence>
<comment type="similarity">
    <text evidence="1">Belongs to the UDP-glycosyltransferase family.</text>
</comment>
<gene>
    <name evidence="5" type="ORF">Cgig2_004080</name>
</gene>
<reference evidence="5" key="1">
    <citation type="submission" date="2022-04" db="EMBL/GenBank/DDBJ databases">
        <title>Carnegiea gigantea Genome sequencing and assembly v2.</title>
        <authorList>
            <person name="Copetti D."/>
            <person name="Sanderson M.J."/>
            <person name="Burquez A."/>
            <person name="Wojciechowski M.F."/>
        </authorList>
    </citation>
    <scope>NUCLEOTIDE SEQUENCE</scope>
    <source>
        <strain evidence="5">SGP5-SGP5p</strain>
        <tissue evidence="5">Aerial part</tissue>
    </source>
</reference>
<dbReference type="Pfam" id="PF00201">
    <property type="entry name" value="UDPGT"/>
    <property type="match status" value="2"/>
</dbReference>
<dbReference type="Gene3D" id="3.40.50.2000">
    <property type="entry name" value="Glycogen Phosphorylase B"/>
    <property type="match status" value="4"/>
</dbReference>
<dbReference type="PANTHER" id="PTHR11926:SF1553">
    <property type="entry name" value="GLYCOSYLTRANSFERASE"/>
    <property type="match status" value="1"/>
</dbReference>
<dbReference type="FunFam" id="3.40.50.2000:FF:000057">
    <property type="entry name" value="Glycosyltransferase"/>
    <property type="match status" value="2"/>
</dbReference>
<comment type="caution">
    <text evidence="5">The sequence shown here is derived from an EMBL/GenBank/DDBJ whole genome shotgun (WGS) entry which is preliminary data.</text>
</comment>
<dbReference type="InterPro" id="IPR058980">
    <property type="entry name" value="Glyco_transf_N"/>
</dbReference>
<dbReference type="AlphaFoldDB" id="A0A9Q1QQW2"/>
<protein>
    <recommendedName>
        <fullName evidence="4">Glycosyltransferase N-terminal domain-containing protein</fullName>
    </recommendedName>
</protein>
<evidence type="ECO:0000259" key="4">
    <source>
        <dbReference type="Pfam" id="PF26168"/>
    </source>
</evidence>
<accession>A0A9Q1QQW2</accession>
<evidence type="ECO:0000256" key="3">
    <source>
        <dbReference type="ARBA" id="ARBA00022679"/>
    </source>
</evidence>
<evidence type="ECO:0000256" key="1">
    <source>
        <dbReference type="ARBA" id="ARBA00009995"/>
    </source>
</evidence>
<dbReference type="InterPro" id="IPR002213">
    <property type="entry name" value="UDP_glucos_trans"/>
</dbReference>
<name>A0A9Q1QQW2_9CARY</name>
<keyword evidence="3" id="KW-0808">Transferase</keyword>